<dbReference type="PROSITE" id="PS51192">
    <property type="entry name" value="HELICASE_ATP_BIND_1"/>
    <property type="match status" value="1"/>
</dbReference>
<feature type="domain" description="Helicase ATP-binding" evidence="14">
    <location>
        <begin position="643"/>
        <end position="804"/>
    </location>
</feature>
<dbReference type="GO" id="GO:0003684">
    <property type="term" value="F:damaged DNA binding"/>
    <property type="evidence" value="ECO:0007669"/>
    <property type="project" value="InterPro"/>
</dbReference>
<dbReference type="eggNOG" id="COG1197">
    <property type="taxonomic scope" value="Bacteria"/>
</dbReference>
<keyword evidence="3 13" id="KW-0547">Nucleotide-binding</keyword>
<dbReference type="Pfam" id="PF00270">
    <property type="entry name" value="DEAD"/>
    <property type="match status" value="1"/>
</dbReference>
<evidence type="ECO:0000256" key="3">
    <source>
        <dbReference type="ARBA" id="ARBA00022741"/>
    </source>
</evidence>
<dbReference type="Pfam" id="PF03461">
    <property type="entry name" value="TRCF"/>
    <property type="match status" value="1"/>
</dbReference>
<dbReference type="PANTHER" id="PTHR47964">
    <property type="entry name" value="ATP-DEPENDENT DNA HELICASE HOMOLOG RECG, CHLOROPLASTIC"/>
    <property type="match status" value="1"/>
</dbReference>
<evidence type="ECO:0000256" key="9">
    <source>
        <dbReference type="ARBA" id="ARBA00023204"/>
    </source>
</evidence>
<dbReference type="SMART" id="SM00982">
    <property type="entry name" value="TRCF"/>
    <property type="match status" value="1"/>
</dbReference>
<dbReference type="SMART" id="SM01058">
    <property type="entry name" value="CarD_TRCF"/>
    <property type="match status" value="1"/>
</dbReference>
<keyword evidence="6" id="KW-0347">Helicase</keyword>
<dbReference type="KEGG" id="ccb:Clocel_3803"/>
<dbReference type="InterPro" id="IPR001650">
    <property type="entry name" value="Helicase_C-like"/>
</dbReference>
<dbReference type="GO" id="GO:0005737">
    <property type="term" value="C:cytoplasm"/>
    <property type="evidence" value="ECO:0007669"/>
    <property type="project" value="UniProtKB-SubCell"/>
</dbReference>
<protein>
    <recommendedName>
        <fullName evidence="12 13">Transcription-repair-coupling factor</fullName>
        <shortName evidence="13">TRCF</shortName>
        <ecNumber evidence="13">3.6.4.-</ecNumber>
    </recommendedName>
</protein>
<evidence type="ECO:0000256" key="12">
    <source>
        <dbReference type="ARBA" id="ARBA00070128"/>
    </source>
</evidence>
<keyword evidence="4 13" id="KW-0227">DNA damage</keyword>
<comment type="similarity">
    <text evidence="10 13">In the N-terminal section; belongs to the UvrB family.</text>
</comment>
<keyword evidence="9 13" id="KW-0234">DNA repair</keyword>
<dbReference type="OrthoDB" id="9804325at2"/>
<evidence type="ECO:0000256" key="10">
    <source>
        <dbReference type="ARBA" id="ARBA00061104"/>
    </source>
</evidence>
<dbReference type="FunFam" id="3.40.50.300:FF:000546">
    <property type="entry name" value="Transcription-repair-coupling factor"/>
    <property type="match status" value="1"/>
</dbReference>
<comment type="subcellular location">
    <subcellularLocation>
        <location evidence="1 13">Cytoplasm</location>
    </subcellularLocation>
</comment>
<evidence type="ECO:0000259" key="15">
    <source>
        <dbReference type="PROSITE" id="PS51194"/>
    </source>
</evidence>
<keyword evidence="7 13" id="KW-0067">ATP-binding</keyword>
<dbReference type="HAMAP" id="MF_00969">
    <property type="entry name" value="TRCF"/>
    <property type="match status" value="1"/>
</dbReference>
<dbReference type="InterPro" id="IPR005118">
    <property type="entry name" value="TRCF_C"/>
</dbReference>
<dbReference type="STRING" id="573061.Clocel_3803"/>
<dbReference type="InterPro" id="IPR003711">
    <property type="entry name" value="CarD-like/TRCF_RID"/>
</dbReference>
<dbReference type="Gene3D" id="3.40.50.300">
    <property type="entry name" value="P-loop containing nucleotide triphosphate hydrolases"/>
    <property type="match status" value="2"/>
</dbReference>
<evidence type="ECO:0000259" key="14">
    <source>
        <dbReference type="PROSITE" id="PS51192"/>
    </source>
</evidence>
<dbReference type="SUPFAM" id="SSF141259">
    <property type="entry name" value="CarD-like"/>
    <property type="match status" value="1"/>
</dbReference>
<dbReference type="GO" id="GO:0003678">
    <property type="term" value="F:DNA helicase activity"/>
    <property type="evidence" value="ECO:0007669"/>
    <property type="project" value="TreeGrafter"/>
</dbReference>
<dbReference type="NCBIfam" id="TIGR00580">
    <property type="entry name" value="mfd"/>
    <property type="match status" value="1"/>
</dbReference>
<evidence type="ECO:0000313" key="16">
    <source>
        <dbReference type="EMBL" id="ADL53473.1"/>
    </source>
</evidence>
<comment type="function">
    <text evidence="13">Couples transcription and DNA repair by recognizing RNA polymerase (RNAP) stalled at DNA lesions. Mediates ATP-dependent release of RNAP and its truncated transcript from the DNA, and recruitment of nucleotide excision repair machinery to the damaged site.</text>
</comment>
<dbReference type="Proteomes" id="UP000002730">
    <property type="component" value="Chromosome"/>
</dbReference>
<dbReference type="PANTHER" id="PTHR47964:SF1">
    <property type="entry name" value="ATP-DEPENDENT DNA HELICASE HOMOLOG RECG, CHLOROPLASTIC"/>
    <property type="match status" value="1"/>
</dbReference>
<gene>
    <name evidence="13" type="primary">mfd</name>
    <name evidence="16" type="ordered locus">Clocel_3803</name>
</gene>
<dbReference type="Pfam" id="PF00271">
    <property type="entry name" value="Helicase_C"/>
    <property type="match status" value="1"/>
</dbReference>
<dbReference type="GO" id="GO:0006355">
    <property type="term" value="P:regulation of DNA-templated transcription"/>
    <property type="evidence" value="ECO:0007669"/>
    <property type="project" value="UniProtKB-UniRule"/>
</dbReference>
<dbReference type="InterPro" id="IPR014001">
    <property type="entry name" value="Helicase_ATP-bd"/>
</dbReference>
<dbReference type="PROSITE" id="PS51194">
    <property type="entry name" value="HELICASE_CTER"/>
    <property type="match status" value="1"/>
</dbReference>
<dbReference type="InterPro" id="IPR027417">
    <property type="entry name" value="P-loop_NTPase"/>
</dbReference>
<dbReference type="GO" id="GO:0005524">
    <property type="term" value="F:ATP binding"/>
    <property type="evidence" value="ECO:0007669"/>
    <property type="project" value="UniProtKB-UniRule"/>
</dbReference>
<dbReference type="SUPFAM" id="SSF143517">
    <property type="entry name" value="TRCF domain-like"/>
    <property type="match status" value="1"/>
</dbReference>
<dbReference type="InterPro" id="IPR036101">
    <property type="entry name" value="CarD-like/TRCF_RID_sf"/>
</dbReference>
<evidence type="ECO:0000256" key="7">
    <source>
        <dbReference type="ARBA" id="ARBA00022840"/>
    </source>
</evidence>
<dbReference type="HOGENOM" id="CLU_005122_0_3_9"/>
<proteinExistence type="inferred from homology"/>
<dbReference type="Pfam" id="PF17757">
    <property type="entry name" value="UvrB_inter"/>
    <property type="match status" value="1"/>
</dbReference>
<dbReference type="Gene3D" id="2.40.10.170">
    <property type="match status" value="1"/>
</dbReference>
<name>D9SKQ1_CLOC7</name>
<dbReference type="SUPFAM" id="SSF52540">
    <property type="entry name" value="P-loop containing nucleoside triphosphate hydrolases"/>
    <property type="match status" value="4"/>
</dbReference>
<dbReference type="GO" id="GO:0000716">
    <property type="term" value="P:transcription-coupled nucleotide-excision repair, DNA damage recognition"/>
    <property type="evidence" value="ECO:0007669"/>
    <property type="project" value="UniProtKB-UniRule"/>
</dbReference>
<dbReference type="InterPro" id="IPR047112">
    <property type="entry name" value="RecG/Mfd"/>
</dbReference>
<evidence type="ECO:0000256" key="6">
    <source>
        <dbReference type="ARBA" id="ARBA00022806"/>
    </source>
</evidence>
<keyword evidence="2 13" id="KW-0963">Cytoplasm</keyword>
<dbReference type="InterPro" id="IPR004576">
    <property type="entry name" value="Mfd"/>
</dbReference>
<sequence>MRLDGVIDPLISSGEFETLYKSYKQERFPIGIYGLADSSRAFALFSIFEKLDQTMLVLTSSDVEARNLYEDLQFFTPKVYYFPTKEVVFYNIEAVSGDLRWERLKVLKEIKSNNKKIIVSSIENLAPNYCPIEYIEQSFFKLKLNDTLITADFSMKLVQSGYERVEIIDARGQFSIRGGIIDVFPPTSSVPFRIELFGDEIDSIRTFNLESQRSIERVTEIELFPAKEMILTNELVEKGVERIEKDLEKVLQVAKKRDDKELEEKIRFSINRNIESLKERWTFETIDSFLTYFYEKPSSFLDYFKDCMICIEDTDRTSGKLDSVYYEFASNYKSYLEKGDILPGQGELLVPKEETLERLSLSKLFTLNSIIKASKIFEPRVTVTFNEISLNSYQGKMDLLTEDIRDKKRRGFKTVILSGTRPRGERFVKTLADYDIVATYKDTIQEIKEGEVVITFGNQLKGYEFPEYKVSIISDKDFFGETTRKNAQKKKNVKGVGKISSFAELKPGDYVVHANHGIGVYKGIKQLEVENVKKDYLMVSYSDGDTLYVPVEQLDLIQKYIGSEGKAPKITKLGGSEWQKAKTKARNSINEIAQDLVKLYATREAVKGYSFSKDTTWQQQFEAEFPYEETPDQISAIEEIKVDMEKNKPMDRLLCGDVGYGKTEVAMRAAFKAVMDGKQAAFLVPTTILAEQHYKTLKKRFTGFPVNIDMISRFRSATQQKETLKSLKEGNVDIIIGTHKILGKTVQFKDLGLLIVDEEQRFGVSHKEKIKNAKKNIDVLTLSATPIPRTLNMSLTGVRSISVIETPPEERYPVQTYVVEYNDQLIRDAVLREINRKGQVFFVFNRVENIREIADSLAHLIPEARIIVAHGQMAEKELEEVMRAFMNQEYDILVSTTIIETGIDIQNANTMIIYDADKMGLSQLYQLRGRVGRTNRIAYAYLTYRKDKIITEVAKKRLKAIKDFTELGSGFKVALRDLEIRGAGNVMGSAQHGQMAAIGYDLYCKMLEDTIKVIKGEIDKEPIETVIEMKVNAFIPNGYISDETQKIEVYKKIASIETKKDLLDITDELIDRFSDLPPSVNNLMEISYIRALAKNLGIIEVKDKIKEIHLIFENKDKITKEMVNAIIDKYSKHIMFKQEETPTMIFQLKDIKREEILNKLKHFLEYIGETIVN</sequence>
<evidence type="ECO:0000313" key="17">
    <source>
        <dbReference type="Proteomes" id="UP000002730"/>
    </source>
</evidence>
<evidence type="ECO:0000256" key="8">
    <source>
        <dbReference type="ARBA" id="ARBA00023125"/>
    </source>
</evidence>
<organism evidence="16 17">
    <name type="scientific">Clostridium cellulovorans (strain ATCC 35296 / DSM 3052 / OCM 3 / 743B)</name>
    <dbReference type="NCBI Taxonomy" id="573061"/>
    <lineage>
        <taxon>Bacteria</taxon>
        <taxon>Bacillati</taxon>
        <taxon>Bacillota</taxon>
        <taxon>Clostridia</taxon>
        <taxon>Eubacteriales</taxon>
        <taxon>Clostridiaceae</taxon>
        <taxon>Clostridium</taxon>
    </lineage>
</organism>
<dbReference type="Gene3D" id="3.90.1150.50">
    <property type="entry name" value="Transcription-repair-coupling factor, D7 domain"/>
    <property type="match status" value="1"/>
</dbReference>
<dbReference type="InterPro" id="IPR011545">
    <property type="entry name" value="DEAD/DEAH_box_helicase_dom"/>
</dbReference>
<evidence type="ECO:0000256" key="2">
    <source>
        <dbReference type="ARBA" id="ARBA00022490"/>
    </source>
</evidence>
<dbReference type="InterPro" id="IPR041471">
    <property type="entry name" value="UvrB_inter"/>
</dbReference>
<accession>D9SKQ1</accession>
<evidence type="ECO:0000256" key="4">
    <source>
        <dbReference type="ARBA" id="ARBA00022763"/>
    </source>
</evidence>
<evidence type="ECO:0000256" key="5">
    <source>
        <dbReference type="ARBA" id="ARBA00022801"/>
    </source>
</evidence>
<dbReference type="Gene3D" id="3.40.50.11180">
    <property type="match status" value="1"/>
</dbReference>
<dbReference type="RefSeq" id="WP_010073813.1">
    <property type="nucleotide sequence ID" value="NC_014393.1"/>
</dbReference>
<keyword evidence="5 13" id="KW-0378">Hydrolase</keyword>
<keyword evidence="17" id="KW-1185">Reference proteome</keyword>
<dbReference type="EC" id="3.6.4.-" evidence="13"/>
<dbReference type="Pfam" id="PF02559">
    <property type="entry name" value="CarD_TRCF_RID"/>
    <property type="match status" value="1"/>
</dbReference>
<dbReference type="SMART" id="SM00490">
    <property type="entry name" value="HELICc"/>
    <property type="match status" value="1"/>
</dbReference>
<evidence type="ECO:0000256" key="11">
    <source>
        <dbReference type="ARBA" id="ARBA00061399"/>
    </source>
</evidence>
<dbReference type="GO" id="GO:0016787">
    <property type="term" value="F:hydrolase activity"/>
    <property type="evidence" value="ECO:0007669"/>
    <property type="project" value="UniProtKB-KW"/>
</dbReference>
<dbReference type="SMART" id="SM00487">
    <property type="entry name" value="DEXDc"/>
    <property type="match status" value="1"/>
</dbReference>
<dbReference type="Gene3D" id="3.30.2060.10">
    <property type="entry name" value="Penicillin-binding protein 1b domain"/>
    <property type="match status" value="1"/>
</dbReference>
<feature type="domain" description="Helicase C-terminal" evidence="15">
    <location>
        <begin position="813"/>
        <end position="979"/>
    </location>
</feature>
<evidence type="ECO:0000256" key="1">
    <source>
        <dbReference type="ARBA" id="ARBA00004496"/>
    </source>
</evidence>
<dbReference type="InterPro" id="IPR037235">
    <property type="entry name" value="TRCF-like_C_D7"/>
</dbReference>
<dbReference type="CDD" id="cd17991">
    <property type="entry name" value="DEXHc_TRCF"/>
    <property type="match status" value="1"/>
</dbReference>
<evidence type="ECO:0000256" key="13">
    <source>
        <dbReference type="HAMAP-Rule" id="MF_00969"/>
    </source>
</evidence>
<comment type="similarity">
    <text evidence="11 13">In the C-terminal section; belongs to the helicase family. RecG subfamily.</text>
</comment>
<reference evidence="16 17" key="1">
    <citation type="submission" date="2010-08" db="EMBL/GenBank/DDBJ databases">
        <title>Complete sequence of Clostridium cellulovorans 743B.</title>
        <authorList>
            <consortium name="US DOE Joint Genome Institute"/>
            <person name="Lucas S."/>
            <person name="Copeland A."/>
            <person name="Lapidus A."/>
            <person name="Cheng J.-F."/>
            <person name="Bruce D."/>
            <person name="Goodwin L."/>
            <person name="Pitluck S."/>
            <person name="Chertkov O."/>
            <person name="Detter J.C."/>
            <person name="Han C."/>
            <person name="Tapia R."/>
            <person name="Land M."/>
            <person name="Hauser L."/>
            <person name="Chang Y.-J."/>
            <person name="Jeffries C."/>
            <person name="Kyrpides N."/>
            <person name="Ivanova N."/>
            <person name="Mikhailova N."/>
            <person name="Hemme C.L."/>
            <person name="Woyke T."/>
        </authorList>
    </citation>
    <scope>NUCLEOTIDE SEQUENCE [LARGE SCALE GENOMIC DNA]</scope>
    <source>
        <strain evidence="17">ATCC 35296 / DSM 3052 / OCM 3 / 743B</strain>
    </source>
</reference>
<dbReference type="AlphaFoldDB" id="D9SKQ1"/>
<dbReference type="EMBL" id="CP002160">
    <property type="protein sequence ID" value="ADL53473.1"/>
    <property type="molecule type" value="Genomic_DNA"/>
</dbReference>
<keyword evidence="8 13" id="KW-0238">DNA-binding</keyword>